<dbReference type="AlphaFoldDB" id="A0AAX3YSE9"/>
<sequence>MRLQPSFDERLLRESVARLAGEFGAEYFMEKTRAREPVTELWKKLGDNGYLGAFLPTEYGGGGQGIWSLAIVSEELAAAGCPMFPLIYSAAIVSNVLARHGSQEQKDTWLPKLAAGEAKIAFAITEPDAGSNSHNLSTVARRTGDKYVINGRKTFISGVDSADAILVVARTGTDEKTGKGLLSLFLVDPDAPGLEHTYVPTAVNAPEGQWMLFFDGVEVDADQLIGTQDKGLRIVFEGLNPERILGATLSTGLARYALNKAVSYVKDRQVWGVPIATHQAVAHPLAKAKIELDLAGLMMRKAAALYDAGSPEAGEAANMAKYAAGEAGIHCVDAAIQVHGGNGVALEYGLTDVWWLARFTKIGPVSAEMVLNYVSEHTLGLPKSY</sequence>
<dbReference type="InterPro" id="IPR037069">
    <property type="entry name" value="AcylCoA_DH/ox_N_sf"/>
</dbReference>
<gene>
    <name evidence="11" type="ORF">O4328_21990</name>
    <name evidence="12" type="ORF">Q5707_22930</name>
</gene>
<comment type="cofactor">
    <cofactor evidence="1 7">
        <name>FAD</name>
        <dbReference type="ChEBI" id="CHEBI:57692"/>
    </cofactor>
</comment>
<dbReference type="Pfam" id="PF02770">
    <property type="entry name" value="Acyl-CoA_dh_M"/>
    <property type="match status" value="1"/>
</dbReference>
<dbReference type="EMBL" id="CP130953">
    <property type="protein sequence ID" value="WLF51053.1"/>
    <property type="molecule type" value="Genomic_DNA"/>
</dbReference>
<dbReference type="Pfam" id="PF02771">
    <property type="entry name" value="Acyl-CoA_dh_N"/>
    <property type="match status" value="1"/>
</dbReference>
<dbReference type="PANTHER" id="PTHR48083:SF1">
    <property type="entry name" value="DEHYDROGENASE, PUTATIVE (AFU_ORTHOLOGUE AFUA_7G06510)-RELATED"/>
    <property type="match status" value="1"/>
</dbReference>
<dbReference type="Pfam" id="PF00441">
    <property type="entry name" value="Acyl-CoA_dh_1"/>
    <property type="match status" value="1"/>
</dbReference>
<dbReference type="PIRSF" id="PIRSF016578">
    <property type="entry name" value="HsaA"/>
    <property type="match status" value="1"/>
</dbReference>
<dbReference type="GO" id="GO:0033539">
    <property type="term" value="P:fatty acid beta-oxidation using acyl-CoA dehydrogenase"/>
    <property type="evidence" value="ECO:0007669"/>
    <property type="project" value="TreeGrafter"/>
</dbReference>
<evidence type="ECO:0000313" key="14">
    <source>
        <dbReference type="Proteomes" id="UP001231166"/>
    </source>
</evidence>
<feature type="domain" description="Acyl-CoA dehydrogenase/oxidase C-terminal" evidence="8">
    <location>
        <begin position="229"/>
        <end position="375"/>
    </location>
</feature>
<dbReference type="FunFam" id="2.40.110.10:FF:000002">
    <property type="entry name" value="Acyl-CoA dehydrogenase fadE12"/>
    <property type="match status" value="1"/>
</dbReference>
<evidence type="ECO:0000256" key="7">
    <source>
        <dbReference type="RuleBase" id="RU362125"/>
    </source>
</evidence>
<evidence type="ECO:0000259" key="10">
    <source>
        <dbReference type="Pfam" id="PF02771"/>
    </source>
</evidence>
<dbReference type="GO" id="GO:0050660">
    <property type="term" value="F:flavin adenine dinucleotide binding"/>
    <property type="evidence" value="ECO:0007669"/>
    <property type="project" value="InterPro"/>
</dbReference>
<dbReference type="Gene3D" id="1.20.140.10">
    <property type="entry name" value="Butyryl-CoA Dehydrogenase, subunit A, domain 3"/>
    <property type="match status" value="1"/>
</dbReference>
<comment type="catalytic activity">
    <reaction evidence="6">
        <text>a 2,3-saturated acyl-CoA + A = a 2,3-dehydroacyl-CoA + AH2</text>
        <dbReference type="Rhea" id="RHEA:48608"/>
        <dbReference type="ChEBI" id="CHEBI:13193"/>
        <dbReference type="ChEBI" id="CHEBI:17499"/>
        <dbReference type="ChEBI" id="CHEBI:60015"/>
        <dbReference type="ChEBI" id="CHEBI:65111"/>
    </reaction>
</comment>
<dbReference type="Gene3D" id="2.40.110.10">
    <property type="entry name" value="Butyryl-CoA Dehydrogenase, subunit A, domain 2"/>
    <property type="match status" value="1"/>
</dbReference>
<organism evidence="12 14">
    <name type="scientific">Rhodococcus opacus</name>
    <name type="common">Nocardia opaca</name>
    <dbReference type="NCBI Taxonomy" id="37919"/>
    <lineage>
        <taxon>Bacteria</taxon>
        <taxon>Bacillati</taxon>
        <taxon>Actinomycetota</taxon>
        <taxon>Actinomycetes</taxon>
        <taxon>Mycobacteriales</taxon>
        <taxon>Nocardiaceae</taxon>
        <taxon>Rhodococcus</taxon>
    </lineage>
</organism>
<keyword evidence="13" id="KW-1185">Reference proteome</keyword>
<dbReference type="RefSeq" id="WP_133986719.1">
    <property type="nucleotide sequence ID" value="NZ_CP110469.1"/>
</dbReference>
<comment type="similarity">
    <text evidence="2 7">Belongs to the acyl-CoA dehydrogenase family.</text>
</comment>
<evidence type="ECO:0000313" key="12">
    <source>
        <dbReference type="EMBL" id="WLF51053.1"/>
    </source>
</evidence>
<dbReference type="PANTHER" id="PTHR48083">
    <property type="entry name" value="MEDIUM-CHAIN SPECIFIC ACYL-COA DEHYDROGENASE, MITOCHONDRIAL-RELATED"/>
    <property type="match status" value="1"/>
</dbReference>
<evidence type="ECO:0000256" key="2">
    <source>
        <dbReference type="ARBA" id="ARBA00009347"/>
    </source>
</evidence>
<feature type="domain" description="Acyl-CoA oxidase/dehydrogenase middle" evidence="9">
    <location>
        <begin position="121"/>
        <end position="200"/>
    </location>
</feature>
<accession>A0AAX3YSE9</accession>
<dbReference type="Proteomes" id="UP001066327">
    <property type="component" value="Unassembled WGS sequence"/>
</dbReference>
<reference evidence="12" key="2">
    <citation type="submission" date="2023-07" db="EMBL/GenBank/DDBJ databases">
        <title>Genomic analysis of Rhodococcus opacus VOC-14 with glycol ethers degradation activity.</title>
        <authorList>
            <person name="Narkevich D.A."/>
            <person name="Hlushen A.M."/>
            <person name="Akhremchuk A.E."/>
            <person name="Sikolenko M.A."/>
            <person name="Valentovich L.N."/>
        </authorList>
    </citation>
    <scope>NUCLEOTIDE SEQUENCE</scope>
    <source>
        <strain evidence="12">VOC-14</strain>
    </source>
</reference>
<evidence type="ECO:0000313" key="13">
    <source>
        <dbReference type="Proteomes" id="UP001066327"/>
    </source>
</evidence>
<dbReference type="Proteomes" id="UP001231166">
    <property type="component" value="Chromosome"/>
</dbReference>
<dbReference type="InterPro" id="IPR006091">
    <property type="entry name" value="Acyl-CoA_Oxase/DH_mid-dom"/>
</dbReference>
<evidence type="ECO:0000259" key="9">
    <source>
        <dbReference type="Pfam" id="PF02770"/>
    </source>
</evidence>
<dbReference type="FunFam" id="1.20.140.10:FF:000012">
    <property type="entry name" value="Acyl-CoA dehydrogenase fadE12"/>
    <property type="match status" value="1"/>
</dbReference>
<keyword evidence="3 7" id="KW-0285">Flavoprotein</keyword>
<protein>
    <submittedName>
        <fullName evidence="12">Acyl-CoA dehydrogenase family protein</fullName>
        <ecNumber evidence="12">1.-.-.-</ecNumber>
    </submittedName>
    <submittedName>
        <fullName evidence="11">Acyl-CoA/acyl-ACP dehydrogenase</fullName>
    </submittedName>
</protein>
<evidence type="ECO:0000256" key="1">
    <source>
        <dbReference type="ARBA" id="ARBA00001974"/>
    </source>
</evidence>
<dbReference type="EC" id="1.-.-.-" evidence="12"/>
<dbReference type="Gene3D" id="1.10.540.10">
    <property type="entry name" value="Acyl-CoA dehydrogenase/oxidase, N-terminal domain"/>
    <property type="match status" value="1"/>
</dbReference>
<feature type="domain" description="Acyl-CoA dehydrogenase/oxidase N-terminal" evidence="10">
    <location>
        <begin position="8"/>
        <end position="117"/>
    </location>
</feature>
<dbReference type="GO" id="GO:0003995">
    <property type="term" value="F:acyl-CoA dehydrogenase activity"/>
    <property type="evidence" value="ECO:0007669"/>
    <property type="project" value="TreeGrafter"/>
</dbReference>
<reference evidence="11" key="1">
    <citation type="submission" date="2022-12" db="EMBL/GenBank/DDBJ databases">
        <authorList>
            <person name="Krivoruchko A.V."/>
            <person name="Elkin A."/>
        </authorList>
    </citation>
    <scope>NUCLEOTIDE SEQUENCE</scope>
    <source>
        <strain evidence="11">IEGM 249</strain>
    </source>
</reference>
<dbReference type="InterPro" id="IPR050741">
    <property type="entry name" value="Acyl-CoA_dehydrogenase"/>
</dbReference>
<dbReference type="SUPFAM" id="SSF56645">
    <property type="entry name" value="Acyl-CoA dehydrogenase NM domain-like"/>
    <property type="match status" value="1"/>
</dbReference>
<keyword evidence="5 7" id="KW-0560">Oxidoreductase</keyword>
<evidence type="ECO:0000256" key="3">
    <source>
        <dbReference type="ARBA" id="ARBA00022630"/>
    </source>
</evidence>
<dbReference type="CDD" id="cd00567">
    <property type="entry name" value="ACAD"/>
    <property type="match status" value="1"/>
</dbReference>
<dbReference type="InterPro" id="IPR009075">
    <property type="entry name" value="AcylCo_DH/oxidase_C"/>
</dbReference>
<evidence type="ECO:0000313" key="11">
    <source>
        <dbReference type="EMBL" id="MCZ4586322.1"/>
    </source>
</evidence>
<evidence type="ECO:0000256" key="4">
    <source>
        <dbReference type="ARBA" id="ARBA00022827"/>
    </source>
</evidence>
<dbReference type="InterPro" id="IPR013786">
    <property type="entry name" value="AcylCoA_DH/ox_N"/>
</dbReference>
<dbReference type="InterPro" id="IPR036250">
    <property type="entry name" value="AcylCo_DH-like_C"/>
</dbReference>
<dbReference type="SUPFAM" id="SSF47203">
    <property type="entry name" value="Acyl-CoA dehydrogenase C-terminal domain-like"/>
    <property type="match status" value="1"/>
</dbReference>
<evidence type="ECO:0000256" key="6">
    <source>
        <dbReference type="ARBA" id="ARBA00052546"/>
    </source>
</evidence>
<dbReference type="InterPro" id="IPR009100">
    <property type="entry name" value="AcylCoA_DH/oxidase_NM_dom_sf"/>
</dbReference>
<name>A0AAX3YSE9_RHOOP</name>
<proteinExistence type="inferred from homology"/>
<evidence type="ECO:0000259" key="8">
    <source>
        <dbReference type="Pfam" id="PF00441"/>
    </source>
</evidence>
<dbReference type="InterPro" id="IPR046373">
    <property type="entry name" value="Acyl-CoA_Oxase/DH_mid-dom_sf"/>
</dbReference>
<dbReference type="GO" id="GO:0005737">
    <property type="term" value="C:cytoplasm"/>
    <property type="evidence" value="ECO:0007669"/>
    <property type="project" value="TreeGrafter"/>
</dbReference>
<dbReference type="EMBL" id="JAPWIS010000011">
    <property type="protein sequence ID" value="MCZ4586322.1"/>
    <property type="molecule type" value="Genomic_DNA"/>
</dbReference>
<keyword evidence="4 7" id="KW-0274">FAD</keyword>
<evidence type="ECO:0000256" key="5">
    <source>
        <dbReference type="ARBA" id="ARBA00023002"/>
    </source>
</evidence>